<accession>A0A512NGV9</accession>
<gene>
    <name evidence="4" type="ORF">RSO01_53540</name>
</gene>
<proteinExistence type="predicted"/>
<keyword evidence="2" id="KW-0175">Coiled coil</keyword>
<keyword evidence="5" id="KW-1185">Reference proteome</keyword>
<dbReference type="PANTHER" id="PTHR32347:SF23">
    <property type="entry name" value="BLL5650 PROTEIN"/>
    <property type="match status" value="1"/>
</dbReference>
<dbReference type="Gene3D" id="2.40.50.100">
    <property type="match status" value="1"/>
</dbReference>
<name>A0A512NGV9_9HYPH</name>
<evidence type="ECO:0000256" key="3">
    <source>
        <dbReference type="SAM" id="SignalP"/>
    </source>
</evidence>
<dbReference type="EMBL" id="BKAJ01000095">
    <property type="protein sequence ID" value="GEP58188.1"/>
    <property type="molecule type" value="Genomic_DNA"/>
</dbReference>
<sequence>MKLALLVGSAAIAGTAIAAYGPGDLSPFSLKSNAASPRYLGYVEGETTLVAPPVAGRLVSLAVERGDRVEKGTRLFVIDTTQAEAEVARTSARLAEFQARHSNLLTGKRMEEQDVIRAQRRQVEATLVAAEADLGRQSELVARNIASRHAYDQAFAQVAELRARAAALVARERAGDLAARQPEIDAAAAMVEQQQAALARAKNQLSELMPVAPDSALVENTFFNVGEWVPAGSPVVSLLPDFRIKVRFFVPEPEVAKARTGTRIRFSCDGCPPDLGATIVYVAPRAEYTPPIIYSQGARAKLVFMVEARPDPMANSPLQPGLPINVESFSGFSTWASR</sequence>
<dbReference type="InterPro" id="IPR050465">
    <property type="entry name" value="UPF0194_transport"/>
</dbReference>
<evidence type="ECO:0000313" key="4">
    <source>
        <dbReference type="EMBL" id="GEP58188.1"/>
    </source>
</evidence>
<dbReference type="PANTHER" id="PTHR32347">
    <property type="entry name" value="EFFLUX SYSTEM COMPONENT YKNX-RELATED"/>
    <property type="match status" value="1"/>
</dbReference>
<dbReference type="SUPFAM" id="SSF111369">
    <property type="entry name" value="HlyD-like secretion proteins"/>
    <property type="match status" value="2"/>
</dbReference>
<keyword evidence="3" id="KW-0732">Signal</keyword>
<dbReference type="Proteomes" id="UP000321058">
    <property type="component" value="Unassembled WGS sequence"/>
</dbReference>
<organism evidence="4 5">
    <name type="scientific">Reyranella soli</name>
    <dbReference type="NCBI Taxonomy" id="1230389"/>
    <lineage>
        <taxon>Bacteria</taxon>
        <taxon>Pseudomonadati</taxon>
        <taxon>Pseudomonadota</taxon>
        <taxon>Alphaproteobacteria</taxon>
        <taxon>Hyphomicrobiales</taxon>
        <taxon>Reyranellaceae</taxon>
        <taxon>Reyranella</taxon>
    </lineage>
</organism>
<comment type="subcellular location">
    <subcellularLocation>
        <location evidence="1">Cell envelope</location>
    </subcellularLocation>
</comment>
<dbReference type="GO" id="GO:0030313">
    <property type="term" value="C:cell envelope"/>
    <property type="evidence" value="ECO:0007669"/>
    <property type="project" value="UniProtKB-SubCell"/>
</dbReference>
<dbReference type="Gene3D" id="2.40.30.170">
    <property type="match status" value="1"/>
</dbReference>
<comment type="caution">
    <text evidence="4">The sequence shown here is derived from an EMBL/GenBank/DDBJ whole genome shotgun (WGS) entry which is preliminary data.</text>
</comment>
<dbReference type="RefSeq" id="WP_170303380.1">
    <property type="nucleotide sequence ID" value="NZ_BKAJ01000095.1"/>
</dbReference>
<evidence type="ECO:0000313" key="5">
    <source>
        <dbReference type="Proteomes" id="UP000321058"/>
    </source>
</evidence>
<feature type="signal peptide" evidence="3">
    <location>
        <begin position="1"/>
        <end position="18"/>
    </location>
</feature>
<dbReference type="Gene3D" id="1.10.287.470">
    <property type="entry name" value="Helix hairpin bin"/>
    <property type="match status" value="1"/>
</dbReference>
<protein>
    <submittedName>
        <fullName evidence="4">Secretion protein HlyD</fullName>
    </submittedName>
</protein>
<reference evidence="4 5" key="1">
    <citation type="submission" date="2019-07" db="EMBL/GenBank/DDBJ databases">
        <title>Whole genome shotgun sequence of Reyranella soli NBRC 108950.</title>
        <authorList>
            <person name="Hosoyama A."/>
            <person name="Uohara A."/>
            <person name="Ohji S."/>
            <person name="Ichikawa N."/>
        </authorList>
    </citation>
    <scope>NUCLEOTIDE SEQUENCE [LARGE SCALE GENOMIC DNA]</scope>
    <source>
        <strain evidence="4 5">NBRC 108950</strain>
    </source>
</reference>
<dbReference type="AlphaFoldDB" id="A0A512NGV9"/>
<evidence type="ECO:0000256" key="2">
    <source>
        <dbReference type="ARBA" id="ARBA00023054"/>
    </source>
</evidence>
<feature type="chain" id="PRO_5021845810" evidence="3">
    <location>
        <begin position="19"/>
        <end position="338"/>
    </location>
</feature>
<evidence type="ECO:0000256" key="1">
    <source>
        <dbReference type="ARBA" id="ARBA00004196"/>
    </source>
</evidence>